<accession>A0A0K2LC61</accession>
<name>A0A0K2LC61_9LACO</name>
<dbReference type="NCBIfam" id="NF038403">
    <property type="entry name" value="perm_prefix_1"/>
    <property type="match status" value="1"/>
</dbReference>
<dbReference type="RefSeq" id="WP_041499408.1">
    <property type="nucleotide sequence ID" value="NZ_BJDV01000011.1"/>
</dbReference>
<dbReference type="InterPro" id="IPR047928">
    <property type="entry name" value="Perm_prefix_1"/>
</dbReference>
<dbReference type="Pfam" id="PF13349">
    <property type="entry name" value="DUF4097"/>
    <property type="match status" value="1"/>
</dbReference>
<reference evidence="2 3" key="1">
    <citation type="submission" date="2015-08" db="EMBL/GenBank/DDBJ databases">
        <title>Genomic sequence of Lactobacillus heilongjiangensis DSM 28069, isolated from Chinese traditional pickle.</title>
        <authorList>
            <person name="Jiang X."/>
            <person name="Zheng B."/>
            <person name="Cheng H."/>
        </authorList>
    </citation>
    <scope>NUCLEOTIDE SEQUENCE [LARGE SCALE GENOMIC DNA]</scope>
    <source>
        <strain evidence="2 3">DSM 28069</strain>
    </source>
</reference>
<sequence length="451" mass="49984">MSEMINRLVDEKLTKIFADYPDNDDLQELREELASDLIASAEDKKTADMTDEDAVTAAFKGFGDIDEVIDQVLDDSHDEDESNHYHKTIHEHHIDLDDNGIRIDNGKLLNIDDDGITINNGKTIRINSDGVKLGNMFINEDGINFNGQQTKTKETFDDVNAKFNDADYDTEVHVESLPLTDESEFSPVGIEKIDIDYEDADLKILPTRSHKIVVREYMSRTNPDYQVKTDIVDDTLVIKQGRIPHFLPLKIKVQVLIPQDFNGKMRVTNRNGSLLLQDLDSVDQALINVRSGLVNARDIDINQLLIKSTSGKTVLEDVTAKDSLSIDSRSGIIRLDDVFSPDYNIVANSGTIKGLDLGGAGSITAKSGTIKIEFDKITADVNVSNNSGTIKLIMPEHDSYNFNLEAHSGLVKMSHAAKLKHDVQSLKEGTVGTDPQYNLTVKANSGTIKVN</sequence>
<evidence type="ECO:0000313" key="3">
    <source>
        <dbReference type="Proteomes" id="UP000061546"/>
    </source>
</evidence>
<proteinExistence type="predicted"/>
<dbReference type="OrthoDB" id="2240353at2"/>
<dbReference type="STRING" id="1074467.JP39_05000"/>
<keyword evidence="3" id="KW-1185">Reference proteome</keyword>
<feature type="domain" description="DUF4097" evidence="1">
    <location>
        <begin position="190"/>
        <end position="450"/>
    </location>
</feature>
<dbReference type="InterPro" id="IPR025164">
    <property type="entry name" value="Toastrack_DUF4097"/>
</dbReference>
<protein>
    <recommendedName>
        <fullName evidence="1">DUF4097 domain-containing protein</fullName>
    </recommendedName>
</protein>
<organism evidence="2 3">
    <name type="scientific">Companilactobacillus heilongjiangensis</name>
    <dbReference type="NCBI Taxonomy" id="1074467"/>
    <lineage>
        <taxon>Bacteria</taxon>
        <taxon>Bacillati</taxon>
        <taxon>Bacillota</taxon>
        <taxon>Bacilli</taxon>
        <taxon>Lactobacillales</taxon>
        <taxon>Lactobacillaceae</taxon>
        <taxon>Companilactobacillus</taxon>
    </lineage>
</organism>
<dbReference type="Proteomes" id="UP000061546">
    <property type="component" value="Chromosome"/>
</dbReference>
<evidence type="ECO:0000313" key="2">
    <source>
        <dbReference type="EMBL" id="ALB28768.1"/>
    </source>
</evidence>
<dbReference type="EMBL" id="CP012559">
    <property type="protein sequence ID" value="ALB28768.1"/>
    <property type="molecule type" value="Genomic_DNA"/>
</dbReference>
<dbReference type="KEGG" id="lhi:JP39_05000"/>
<gene>
    <name evidence="2" type="ORF">JP39_05000</name>
</gene>
<dbReference type="AlphaFoldDB" id="A0A0K2LC61"/>
<evidence type="ECO:0000259" key="1">
    <source>
        <dbReference type="Pfam" id="PF13349"/>
    </source>
</evidence>